<dbReference type="InterPro" id="IPR022684">
    <property type="entry name" value="Calpain_cysteine_protease"/>
</dbReference>
<sequence>MNSQMSHHTIEEIPDSDKVFHDTVFMEKNKHISDRWVRIAELYPDGISQPLLPAEFSREQFGQGNHYECFMLTALSTLVRFPSVIQNCFVSKHVRRDGRYTFQFFRGREWVKVEIDDQIPLEEDGELYIRSPTGHWWPLLLEKAYAKFYTGYENLEGCTLQETYHDLTGNPVLNIPIDAKLAKAAGADVTEGHYWLDLAQKIQSGQFVASVLTKDMETESMGIQREQQYGVLEIFSMTGTSSVNDIVIHLHNPFEDEEFIYTGPLNSKDSHWTPKLRAKYSVDDERSIFLPLSTFLKIINSMQLCYVSTIDGDATYFDDEWKGEAAGGNPTCVTWRKNPLYSVRNTGKNPLRLVVMIKQEDQRRFTSPDEQLQYLQCGVVMVQNTSANAIPTHNVTGNNHKPIYKSLFLNSREVANAVTVPPNSLCYLVPSCMSKGSESKFTIALYRMVGEEYSSLTIKKLSVPEMDWDHPAEGHVELEQKQKDRVDFYVDQETDVHILMHQEKPYSSATGGDAMAQDYMGMYLYDDADRKIGGVHAATNFRETGIVYHLPRSGRYALSVTCPRAKGKVPALITIVASYSANSRLVEAPEDAGMFEDEDDDIDEGEESAARNNPIDYMPVNMPPSKITELPDSTTPFEDKRFMVDNKIITNDPWIHIGDLYPEGKTLPLLPDKLSRDQFEQGEHFECCCLTAFATLVDHHPDVLRNVFVTKEVRKDGRYTFQFHRYGQWVKVEIDDRIPLTKQQTLFCHSPTRHWWPLLLEKACAKFYTLYQNLEGCTLQELYYDFTGCPVMNIPTDLKLAKSAMYSVDDPDFWLELNGSLKVTALGGITKLHEAELVGLQSDQTYGILSVISTRNSVNPELSDLLVMIYNPFVEAAYTGPMNKGDSCWTSELRSILAPERQDVIYMPVSVFCSAFLSIQQVHIKGLLVPSWHFNSEWGEGTNGGNPTLVTWRENPLYVVRNNSEEPLQIMAMIGQPDQRHKLHLLPQQELDYIQCGLVLSQCTSSSHLATYLVTGNNHRIVHKGLFIDSRESANLVTVPPKSLCYLVPSAMFRDKSKFLLSYWYQKPADEKQMKLVRLNVDVARHLPAIEHLELRSREKDRVDFLVDVPTDIHILLQQEKPFRSSNGGDAMAEDFIGIYLYDGEDKRIQGVTSATNYREIGIVHHLPASGRYALCATCPRGNGVVPCKVEVVGVESAHVRITDPPDDARELGEVDLDFLDVEPESVPLDDLALHDDEAFKGLLAELKKLHKDPEGNADEISAVENQINDHAHILAKKILGKDRARYLPGRDLDLLNPILDSNVDYMDSERNRYGLKKDPRNATKVQFVEEVLQKKADAIAEKAKEPDILFLDPAPEGIPIQDMLLMGDSAFAASARERMKLKSNPVANASKISALEEEMDQRAHVLAKQLRAKERTFLDPEPEGVPLELLSLNENEAFQELERELRALNRKPRKDAKAIVALENDLLDRTNVLAKELKENERNIFLDPQPEGVPVSELSLDLDEPFHTMEVERLRLRHEDPRANVTKVKELENALNDRAQELARLQLRKERAFQDPEPFGFSLEELGLGFDDAVVRGEAQLRELRKEPRKNAAAIKATEDEISKLVRDIARKKAALDRAFLDPEPEGRLVGELPLDEDKSFVAMDTKRRQLLRRDEDPSKVKALEEEMNDVAHEIARALNAKERLDYLGASPCGVPLEDLPLDLDQEFRELEAKRQQLKRDPRRKAALEDVEAALNARTEEIARRQLAGDRGYLDPAPAGVPLSLLPVDRDAPFQALEAKRAQLKKYPQRNAKSIREVEDDLNDRAVVLADELKAVEREKFLNPKPNGVPIDDVPTNNDGPFRDMEIQRLLLREEPVRNATAISNLEDAMNERALELAANMLADERAFLDPEPLGIPLDDLPLDKNEEFLAMEAQLRVLRKDLVKNRSAIVSLEREMCDLAKEIAAYELEKDRDFLDPEPEGRLLQDLSLRKDKEFHGLEKERYRLKKDIKKNAQKIADLEELMNERAHQVAKALNASERKDYLDPTPRGVPVDDLPLDTDEEFSKLEADRAQLMRSQKKHAASIMDLEDALNLRAEELAQEKLQEERSFMNPEPGGIPLKYLPLDEDAAFHEKEVERLALKAENLRRNQGKIKIIEEEMNNRANELAKEMKLNGRQSVLEQVPKGVPLDILSLDDDMPFGDLEVEYLKSVGDGEDNFKARDLADAMRKRAEDMAAKVKADNRMNLEQNPLGIPLEELPLDSNEEFDRQERKLFELMKEPSKNAKLINDAMKRLNALVIQMAQEKAQKEREFLDSEPEGRYLSELPLSTDSTFLGLERQRRELKKNPYADEDRVADLEQMLNDRVHELAKKMNATERPNYLAVIAHGLPLSELPLDGDKEFGRLEAERAYLCHDRKGNASQIAKVEAALKKRAEEMAADAVRQDRMFLGDEVEGVRVRHLSLDDDPGFTRLETKRAALKNRDPLRNAKAVEDLEGQLLDRASAIAKELKQELRNPLDPRPLGIPLGCLPLDHDERFHALEDGYRELGADPGNRGKKDEIIDQLNERALELAQEMHDRERSVLDQYPEGVPLSALPLNNDEEFTALETETRALRSSPISRGRALARLKELEDAMNRRAAELANDSRKAFCDPEPEGIPLTLLGLGADEEFARMEEELRYLRKDPDANKETIKNIEFDLNNRAHEVAKGMLEEDRGYLVSDLCGVPLSALPIGSDPTFKALEVQRAKLRATDGLRDARKIRDLEEKLNERLRILAEEQKAEDLSGIDREPEGVPLSHLMLHEDDAFVAMVDEIRKLKKDPKRNIEAIEDMRDQMNDRAHEIAQEKLRADRAFLDKNPQGVPLDILPLKTDPKFRKLEAERAKLKAQDLRRNAGRIRDLEAQLNDRVNDLATEEKNDALKSLDQVPLGLPIALLHPHDDLELGDLISNLWDLNKHPGATSEEKDNLQRHMNDRLLEMAAAYLEHDRRYLEGNPSGVPLELLPLTSDPGFHTLEVQRAILKEKDPRRNLARIADLEKKLNERASQLAEDRKRQELEGLDREPEGIPLSALDPHSNREFAFLVDQLRKMPNRSDEDPRVAQLKDEMNALAHVIATEMKLNDRAFLDKNPQGVPLDILPLDTDPKFRKLEAERAKLKAQDPRRNGRLILDLENAMADRCHELAADQLREDLTGVDVLPRDIPLELLLPHSDPTFSALVDDLRALKKDPEENADAIETVLCAMNDRADDLAAAQLDRGFLNQAPAGVPLEILPLDSDAEFHSMETARVKLKLSDPRRNAKKIRDLEEEMNARAHELAKDQLAEDLAGVDAAPEGIPLSLLKLTEDGVFASMVPWLRELKKDPEANAEQIRNLEDKMNNRAYELADALLEGDRGYLDGAPEGVPLEELPLTNDDVFALMEVERAKLKAQDPKRNAARVAELELQLNEMAAKLARNVLAEDLKGFASQYEGVATEQLKPHNDREFASLVPELRRLKKEGPKNVLRNHMEEMDNRIREIAKEFLDGDLWFLDKVPEGVPLEYVPLAGDEKFEELRHERAALKADEPRKNADRIKECEDAMKKRSHELARDVRERDLDGIERKPYDIPLDCLPLREDPVASKLISRLREAKKGVGSPAGKGAVSKLQDELGERARGLAWDALAGDRGKYLDNNLEGVSLSCLPLDTDPQFHGLEVERAQLKLADPRGNAKRIEDAEERLNDRARELARKQLEDDIAGLDLSSVDMPMDVLHPHRDAEFTDAAVRLRELKKDPRRNEKKIRDLEKGMSERVGELMREVLEGDRAFLDPDPDGVPLSDLPINEDQTFRAKEVKHAELKARDPVKHADAIAALENELNQRAHELALDQLKEDLRDLEDTPQGVPIALLRPHDDASFASSVPMLRRLKKDPTRNAEAIRALENKLEGYVDEMAHDFLRADRDSYLDPAPLGHPTATLPLDKDSEFKTLEARRLELMLDPRRNKEEVAELEEALNARATKLAEEMLRNDRAFLEREPEGVPLRYMHLDEHRQFHELEVKRAALKAKDPVRNAKAIKDIEDELNDLVHELARDQMAEDLRGVDPAPRGIPINLLRPLDDPKFNELVEELRALKASPTVNPNRLHALEAEMNNRAGELAERARLGCRDKLDPYPEGLPLEKLPLDEDETFSQIELEMAGLKLADPARNAARVANLAEKLNDRALDIARAVKKKDLEGLEEAPRGIPLVLLRPHNDEVFASLANEARGDGSRSRSLLSPAAADALNERARELADQLLQGDRGFLERDPEGIPLSVLPLDTDPVFREVEVERAVLKLSDPRKNADRIASLESRLNDRAHELAQERLSGDRGYLDVELAGVSSADLPLDEDPKFHQMEVERAKLKERDPVSNAYRIRDLEEKLNVRAQELAQRVLEEDLKGIDTEPEDVPLVLLHPHKDPEFASFLPDLRRLKKNSGRNAAPISAVQNKMNDRVHELAREMITEGRNSLDPEPEGVPLGYLPLGTDKQFGELEKKLYALQAAPRRNDGAIANLRERLNDRAHELAKEKIQGDRGFLEPEPEGIPLSDLPLDSDEKFHKMETERAKLKENPAKNADAIARMEKDLNDRVHEMAKELKEEVRAFLNTTSYGISKELLPLDKDRNFQGMEQQLRKLGRNPRQNAAAIESLREMLQDRADELGLQMLRGDRPNYLEPEYEGVEPVDVPVDDDKVFAELELERAIVKAKDPQSISDKIEELEGKLRDRFHELAKERIRRDRLFLDSEPEGIPLESVPLNDDADFRRLEGQLRKLSRDMRRNGPDISDTRDRLNDRAHELARGVVADDMRCLKDTYRGIPKEDLNLHKDAKFRDLANGRRRAARSRGALPAELTAIEGAMDARACEIADNCINYGRAFLDREPEGMDLADVPLDNDGRFAAMEAERRKRTKDPRSSRRNKDMIRDLEDDMIARSHALALEEFAKMRGFMDQEPEGVPLKEIPLDVDPEFRQAEVARYRMRKDPHHSPEEVAKLEDAMNDRARRLAKAILAKNRGFLDPEPCGVPLAELPLNTDEEFNKLAAERYRLKRSNKKDNNPEVKGIENEMNDRVHALAREHLRKARAFLNPEPEGVPLEDVPLGRDPRFLDMERGLAKLRNDPNASAETLSSLEEDLNLRAHEVAREFLKKERAYLDPEPLGVLVEDLPLNHDPILNALERKRRELKKDPKRNGDSIRGCEDDIHDRVRAIAKEFLDNERRFLDPEPEGLPFSELPVDTDRQFREMENERRALLKQPALNKAAIEGLEERMKTRVNELAKDTLRKCRAFLDPEPLGVPLDDLPLNTDEKFREMEFRHREMKKKPFVNAVSLEKLEDEMKQRARELAEELLKKERAFIDQEPEGCLLSELPLNKDKHFHEMEKKLRELKKNPRKNLEEIKNLEYDMKDRVHELARRQLSDDKSYLPIEIYGVPVFDLPLDNDPEFHELERQRHNLKKDPKNNAGAIRETEDALNERALAIAEEFVRKERAYLDPEPEGVLLDRVPLNADRKFREMEQDRRRLMKDPNKKLEVKKLEERLNNRAHELARDLLGWQDEEFHESNKHMAEEWPRICELYPEGIRDPVVPEKLSSGDISSASRNASFLAPFIAALGCHRVIIDRLFDLKEHPVNGPYSFIFYDPNSNPVRVEIDDRVPVDANMEPKFTRVPKRSWYPLLLEKAYAKFVGGYSRLDQCTPHETLRDLTGRPVLHIPLDDKLAEAANTGDFRSVKFWGGVAKDLERGDVITCMSNVDAGDGIHPLCSYALFAVIETVKESNDPADIVIKLHNCYFDEPFYSGPLNRNDGGWTAELMNACRYNPSEEEFLYLPQSVFLINFSSMQRCHINCGDRLSSSGEWNECTSGGNPKFTTFRNNPIYLVENKSSRPVRILAELRHQTPSFSDSDGLNHYHQTGLVLMQSVHAKMAPTPLITSSTHRFIQKGMMLDAREVCSQMELPPSTTCYLIPYTMKRGCHGKFNISVYPGMAKVTLTPLRYAGLKREPLMTNVVIPCGNDEGTRVDFLLNDPCDVHVLLRQIQISDPASVKNGDIVAEEEVMLQVYNEYGINLATTANPSSAREQALIFRAPQLGRYSLRMVCSSKSKFDTCHCLLLIWVAKEIEIDFIPVPPDSKPLGLQTRFPMIPRSAPNAFRTGSRERAYSRDRSVRRSDSLPPIQGAVRGGRGSQANFIPPRRPTGV</sequence>
<dbReference type="InterPro" id="IPR038765">
    <property type="entry name" value="Papain-like_cys_pep_sf"/>
</dbReference>
<dbReference type="InterPro" id="IPR056040">
    <property type="entry name" value="DUF7623"/>
</dbReference>
<dbReference type="GO" id="GO:0006508">
    <property type="term" value="P:proteolysis"/>
    <property type="evidence" value="ECO:0007669"/>
    <property type="project" value="UniProtKB-KW"/>
</dbReference>
<dbReference type="VEuPathDB" id="TriTrypDB:C4B63_19g221"/>
<dbReference type="VEuPathDB" id="TriTrypDB:Tc_MARK_4098"/>
<comment type="similarity">
    <text evidence="1">Belongs to the peptidase C2 family.</text>
</comment>
<evidence type="ECO:0000256" key="6">
    <source>
        <dbReference type="PROSITE-ProRule" id="PRU00239"/>
    </source>
</evidence>
<evidence type="ECO:0000256" key="3">
    <source>
        <dbReference type="ARBA" id="ARBA00022801"/>
    </source>
</evidence>
<dbReference type="Pfam" id="PF24610">
    <property type="entry name" value="DUF7623"/>
    <property type="match status" value="63"/>
</dbReference>
<dbReference type="VEuPathDB" id="TriTrypDB:TcCL_NonESM01319"/>
<feature type="domain" description="Calpain catalytic" evidence="9">
    <location>
        <begin position="5536"/>
        <end position="5811"/>
    </location>
</feature>
<protein>
    <submittedName>
        <fullName evidence="10">Putative calpain-like cysteine peptidase</fullName>
    </submittedName>
</protein>
<dbReference type="Gene3D" id="2.60.120.380">
    <property type="match status" value="3"/>
</dbReference>
<feature type="region of interest" description="Disordered" evidence="8">
    <location>
        <begin position="3021"/>
        <end position="3046"/>
    </location>
</feature>
<feature type="region of interest" description="Disordered" evidence="8">
    <location>
        <begin position="4875"/>
        <end position="4897"/>
    </location>
</feature>
<evidence type="ECO:0000313" key="10">
    <source>
        <dbReference type="EMBL" id="PWV19675.1"/>
    </source>
</evidence>
<keyword evidence="3" id="KW-0378">Hydrolase</keyword>
<feature type="coiled-coil region" evidence="7">
    <location>
        <begin position="2857"/>
        <end position="2894"/>
    </location>
</feature>
<dbReference type="VEuPathDB" id="TriTrypDB:TcYC6_0074550"/>
<dbReference type="SMART" id="SM00230">
    <property type="entry name" value="CysPc"/>
    <property type="match status" value="1"/>
</dbReference>
<dbReference type="VEuPathDB" id="TriTrypDB:TcBrA4_0056910"/>
<dbReference type="VEuPathDB" id="TriTrypDB:TcYC6_0074570"/>
<dbReference type="Gene3D" id="3.90.70.10">
    <property type="entry name" value="Cysteine proteinases"/>
    <property type="match status" value="1"/>
</dbReference>
<dbReference type="VEuPathDB" id="TriTrypDB:TcG_09886"/>
<dbReference type="VEuPathDB" id="TriTrypDB:TcG_11561"/>
<dbReference type="SUPFAM" id="SSF54001">
    <property type="entry name" value="Cysteine proteinases"/>
    <property type="match status" value="3"/>
</dbReference>
<gene>
    <name evidence="10" type="ORF">C3747_9g252</name>
</gene>
<dbReference type="VEuPathDB" id="TriTrypDB:TcG_09888"/>
<dbReference type="VEuPathDB" id="TriTrypDB:TcCL_NonESM01318"/>
<feature type="coiled-coil region" evidence="7">
    <location>
        <begin position="5297"/>
        <end position="5324"/>
    </location>
</feature>
<keyword evidence="4" id="KW-0788">Thiol protease</keyword>
<feature type="domain" description="Calpain catalytic" evidence="9">
    <location>
        <begin position="629"/>
        <end position="925"/>
    </location>
</feature>
<dbReference type="Proteomes" id="UP000246078">
    <property type="component" value="Unassembled WGS sequence"/>
</dbReference>
<feature type="active site" evidence="5">
    <location>
        <position position="252"/>
    </location>
</feature>
<dbReference type="VEuPathDB" id="TriTrypDB:TcCL_ESM10855"/>
<dbReference type="VEuPathDB" id="TriTrypDB:TcG_11250"/>
<evidence type="ECO:0000256" key="7">
    <source>
        <dbReference type="SAM" id="Coils"/>
    </source>
</evidence>
<evidence type="ECO:0000256" key="4">
    <source>
        <dbReference type="ARBA" id="ARBA00022807"/>
    </source>
</evidence>
<dbReference type="PROSITE" id="PS50203">
    <property type="entry name" value="CALPAIN_CAT"/>
    <property type="match status" value="3"/>
</dbReference>
<comment type="caution">
    <text evidence="6">Lacks conserved residue(s) required for the propagation of feature annotation.</text>
</comment>
<dbReference type="VEuPathDB" id="TriTrypDB:TcG_11252"/>
<dbReference type="Pfam" id="PF00648">
    <property type="entry name" value="Peptidase_C2"/>
    <property type="match status" value="3"/>
</dbReference>
<dbReference type="PANTHER" id="PTHR10183">
    <property type="entry name" value="CALPAIN"/>
    <property type="match status" value="1"/>
</dbReference>
<evidence type="ECO:0000256" key="8">
    <source>
        <dbReference type="SAM" id="MobiDB-lite"/>
    </source>
</evidence>
<dbReference type="VEuPathDB" id="TriTrypDB:TcCLB.505985.9"/>
<organism evidence="10 11">
    <name type="scientific">Trypanosoma cruzi</name>
    <dbReference type="NCBI Taxonomy" id="5693"/>
    <lineage>
        <taxon>Eukaryota</taxon>
        <taxon>Discoba</taxon>
        <taxon>Euglenozoa</taxon>
        <taxon>Kinetoplastea</taxon>
        <taxon>Metakinetoplastina</taxon>
        <taxon>Trypanosomatida</taxon>
        <taxon>Trypanosomatidae</taxon>
        <taxon>Trypanosoma</taxon>
        <taxon>Schizotrypanum</taxon>
    </lineage>
</organism>
<dbReference type="VEuPathDB" id="TriTrypDB:TcCLB.511445.10"/>
<comment type="caution">
    <text evidence="10">The sequence shown here is derived from an EMBL/GenBank/DDBJ whole genome shotgun (WGS) entry which is preliminary data.</text>
</comment>
<keyword evidence="7" id="KW-0175">Coiled coil</keyword>
<evidence type="ECO:0000256" key="1">
    <source>
        <dbReference type="ARBA" id="ARBA00007623"/>
    </source>
</evidence>
<feature type="region of interest" description="Disordered" evidence="8">
    <location>
        <begin position="6108"/>
        <end position="6160"/>
    </location>
</feature>
<dbReference type="VEuPathDB" id="TriTrypDB:TcCL_ESM11658"/>
<dbReference type="VEuPathDB" id="TriTrypDB:ECC02_003626"/>
<feature type="region of interest" description="Disordered" evidence="8">
    <location>
        <begin position="612"/>
        <end position="632"/>
    </location>
</feature>
<evidence type="ECO:0000259" key="9">
    <source>
        <dbReference type="PROSITE" id="PS50203"/>
    </source>
</evidence>
<dbReference type="VEuPathDB" id="TriTrypDB:TcCLB.511441.10"/>
<dbReference type="VEuPathDB" id="TriTrypDB:C3747_9g252"/>
<dbReference type="InterPro" id="IPR022682">
    <property type="entry name" value="Calpain_domain_III"/>
</dbReference>
<feature type="active site" evidence="5">
    <location>
        <position position="69"/>
    </location>
</feature>
<dbReference type="VEuPathDB" id="TriTrypDB:Tc_MARK_6992"/>
<dbReference type="SUPFAM" id="SSF49758">
    <property type="entry name" value="Calpain large subunit, middle domain (domain III)"/>
    <property type="match status" value="3"/>
</dbReference>
<dbReference type="VEuPathDB" id="TriTrypDB:C4B63_19g222"/>
<dbReference type="VEuPathDB" id="TriTrypDB:TCDM_09599"/>
<feature type="compositionally biased region" description="Basic and acidic residues" evidence="8">
    <location>
        <begin position="4886"/>
        <end position="4897"/>
    </location>
</feature>
<dbReference type="PRINTS" id="PR00704">
    <property type="entry name" value="CALPAIN"/>
</dbReference>
<dbReference type="VEuPathDB" id="TriTrypDB:TCSYLVIO_007676"/>
<dbReference type="InterPro" id="IPR036213">
    <property type="entry name" value="Calpain_III_sf"/>
</dbReference>
<dbReference type="VEuPathDB" id="TriTrypDB:TcCLB.445281.9"/>
<evidence type="ECO:0000256" key="5">
    <source>
        <dbReference type="PIRSR" id="PIRSR622684-1"/>
    </source>
</evidence>
<dbReference type="VEuPathDB" id="TriTrypDB:TCDM_09597"/>
<dbReference type="VEuPathDB" id="TriTrypDB:Tc_MARK_4097"/>
<reference evidence="10 11" key="1">
    <citation type="journal article" date="2018" name="Microb. Genom.">
        <title>Expanding an expanded genome: long-read sequencing of Trypanosoma cruzi.</title>
        <authorList>
            <person name="Berna L."/>
            <person name="Rodriguez M."/>
            <person name="Chiribao M.L."/>
            <person name="Parodi-Talice A."/>
            <person name="Pita S."/>
            <person name="Rijo G."/>
            <person name="Alvarez-Valin F."/>
            <person name="Robello C."/>
        </authorList>
    </citation>
    <scope>NUCLEOTIDE SEQUENCE [LARGE SCALE GENOMIC DNA]</scope>
    <source>
        <strain evidence="10 11">TCC</strain>
    </source>
</reference>
<proteinExistence type="inferred from homology"/>
<dbReference type="VEuPathDB" id="TriTrypDB:TcCLB.509013.10"/>
<dbReference type="EMBL" id="PRFC01000009">
    <property type="protein sequence ID" value="PWV19675.1"/>
    <property type="molecule type" value="Genomic_DNA"/>
</dbReference>
<dbReference type="VEuPathDB" id="TriTrypDB:TcYC6_0074560"/>
<dbReference type="GO" id="GO:0004198">
    <property type="term" value="F:calcium-dependent cysteine-type endopeptidase activity"/>
    <property type="evidence" value="ECO:0007669"/>
    <property type="project" value="InterPro"/>
</dbReference>
<dbReference type="FunFam" id="2.60.120.380:FF:000014">
    <property type="entry name" value="Putative calpain-like cysteine peptidase"/>
    <property type="match status" value="2"/>
</dbReference>
<dbReference type="VEuPathDB" id="TriTrypDB:BCY84_03153"/>
<dbReference type="VEuPathDB" id="TriTrypDB:C4B63_19g218"/>
<dbReference type="VEuPathDB" id="TriTrypDB:TcG_12286"/>
<evidence type="ECO:0000313" key="11">
    <source>
        <dbReference type="Proteomes" id="UP000246078"/>
    </source>
</evidence>
<keyword evidence="2" id="KW-0645">Protease</keyword>
<dbReference type="VEuPathDB" id="TriTrypDB:TcCLB.506721.30"/>
<evidence type="ECO:0000256" key="2">
    <source>
        <dbReference type="ARBA" id="ARBA00022670"/>
    </source>
</evidence>
<accession>A0A2V2XGP5</accession>
<dbReference type="VEuPathDB" id="TriTrypDB:TCSYLVIO_007675"/>
<feature type="domain" description="Calpain catalytic" evidence="9">
    <location>
        <begin position="36"/>
        <end position="308"/>
    </location>
</feature>
<dbReference type="VEuPathDB" id="TriTrypDB:TCDM_09598"/>
<dbReference type="VEuPathDB" id="TriTrypDB:TcCL_ESM12729"/>
<dbReference type="Pfam" id="PF01067">
    <property type="entry name" value="Calpain_III"/>
    <property type="match status" value="2"/>
</dbReference>
<dbReference type="PANTHER" id="PTHR10183:SF379">
    <property type="entry name" value="CALPAIN-5"/>
    <property type="match status" value="1"/>
</dbReference>
<dbReference type="VEuPathDB" id="TriTrypDB:C4B63_19g220"/>
<dbReference type="VEuPathDB" id="TriTrypDB:TcCLB.509013.19"/>
<feature type="compositionally biased region" description="Basic and acidic residues" evidence="8">
    <location>
        <begin position="6116"/>
        <end position="6132"/>
    </location>
</feature>
<name>A0A2V2XGP5_TRYCR</name>
<feature type="compositionally biased region" description="Basic and acidic residues" evidence="8">
    <location>
        <begin position="3021"/>
        <end position="3040"/>
    </location>
</feature>
<dbReference type="VEuPathDB" id="TriTrypDB:TCSYLVIO_007374"/>
<dbReference type="InterPro" id="IPR001300">
    <property type="entry name" value="Peptidase_C2_calpain_cat"/>
</dbReference>